<gene>
    <name evidence="1" type="ORF">PanWU01x14_022290</name>
</gene>
<reference evidence="2" key="1">
    <citation type="submission" date="2016-06" db="EMBL/GenBank/DDBJ databases">
        <title>Parallel loss of symbiosis genes in relatives of nitrogen-fixing non-legume Parasponia.</title>
        <authorList>
            <person name="Van Velzen R."/>
            <person name="Holmer R."/>
            <person name="Bu F."/>
            <person name="Rutten L."/>
            <person name="Van Zeijl A."/>
            <person name="Liu W."/>
            <person name="Santuari L."/>
            <person name="Cao Q."/>
            <person name="Sharma T."/>
            <person name="Shen D."/>
            <person name="Roswanjaya Y."/>
            <person name="Wardhani T."/>
            <person name="Kalhor M.S."/>
            <person name="Jansen J."/>
            <person name="Van den Hoogen J."/>
            <person name="Gungor B."/>
            <person name="Hartog M."/>
            <person name="Hontelez J."/>
            <person name="Verver J."/>
            <person name="Yang W.-C."/>
            <person name="Schijlen E."/>
            <person name="Repin R."/>
            <person name="Schilthuizen M."/>
            <person name="Schranz E."/>
            <person name="Heidstra R."/>
            <person name="Miyata K."/>
            <person name="Fedorova E."/>
            <person name="Kohlen W."/>
            <person name="Bisseling T."/>
            <person name="Smit S."/>
            <person name="Geurts R."/>
        </authorList>
    </citation>
    <scope>NUCLEOTIDE SEQUENCE [LARGE SCALE GENOMIC DNA]</scope>
    <source>
        <strain evidence="2">cv. WU1-14</strain>
    </source>
</reference>
<protein>
    <submittedName>
        <fullName evidence="1">Uncharacterized protein</fullName>
    </submittedName>
</protein>
<evidence type="ECO:0000313" key="1">
    <source>
        <dbReference type="EMBL" id="PON77875.1"/>
    </source>
</evidence>
<dbReference type="EMBL" id="JXTB01000011">
    <property type="protein sequence ID" value="PON77875.1"/>
    <property type="molecule type" value="Genomic_DNA"/>
</dbReference>
<organism evidence="1 2">
    <name type="scientific">Parasponia andersonii</name>
    <name type="common">Sponia andersonii</name>
    <dbReference type="NCBI Taxonomy" id="3476"/>
    <lineage>
        <taxon>Eukaryota</taxon>
        <taxon>Viridiplantae</taxon>
        <taxon>Streptophyta</taxon>
        <taxon>Embryophyta</taxon>
        <taxon>Tracheophyta</taxon>
        <taxon>Spermatophyta</taxon>
        <taxon>Magnoliopsida</taxon>
        <taxon>eudicotyledons</taxon>
        <taxon>Gunneridae</taxon>
        <taxon>Pentapetalae</taxon>
        <taxon>rosids</taxon>
        <taxon>fabids</taxon>
        <taxon>Rosales</taxon>
        <taxon>Cannabaceae</taxon>
        <taxon>Parasponia</taxon>
    </lineage>
</organism>
<dbReference type="AlphaFoldDB" id="A0A2P5DX59"/>
<name>A0A2P5DX59_PARAD</name>
<comment type="caution">
    <text evidence="1">The sequence shown here is derived from an EMBL/GenBank/DDBJ whole genome shotgun (WGS) entry which is preliminary data.</text>
</comment>
<proteinExistence type="predicted"/>
<evidence type="ECO:0000313" key="2">
    <source>
        <dbReference type="Proteomes" id="UP000237105"/>
    </source>
</evidence>
<sequence>MHEMYLKIFTRIRKKNLLGRKEKLDFFNSGTKEDGNVCVEQEILQVLVICVKEGMSEVDRRGLSIFEIKWWSWVEKWSILERKELVKPSKLKRKHRFWSSDQNR</sequence>
<dbReference type="Proteomes" id="UP000237105">
    <property type="component" value="Unassembled WGS sequence"/>
</dbReference>
<accession>A0A2P5DX59</accession>
<keyword evidence="2" id="KW-1185">Reference proteome</keyword>